<dbReference type="OrthoDB" id="611564at2759"/>
<evidence type="ECO:0000313" key="2">
    <source>
        <dbReference type="EMBL" id="KAF7822013.1"/>
    </source>
</evidence>
<organism evidence="2 3">
    <name type="scientific">Senna tora</name>
    <dbReference type="NCBI Taxonomy" id="362788"/>
    <lineage>
        <taxon>Eukaryota</taxon>
        <taxon>Viridiplantae</taxon>
        <taxon>Streptophyta</taxon>
        <taxon>Embryophyta</taxon>
        <taxon>Tracheophyta</taxon>
        <taxon>Spermatophyta</taxon>
        <taxon>Magnoliopsida</taxon>
        <taxon>eudicotyledons</taxon>
        <taxon>Gunneridae</taxon>
        <taxon>Pentapetalae</taxon>
        <taxon>rosids</taxon>
        <taxon>fabids</taxon>
        <taxon>Fabales</taxon>
        <taxon>Fabaceae</taxon>
        <taxon>Caesalpinioideae</taxon>
        <taxon>Cassia clade</taxon>
        <taxon>Senna</taxon>
    </lineage>
</organism>
<evidence type="ECO:0000256" key="1">
    <source>
        <dbReference type="SAM" id="MobiDB-lite"/>
    </source>
</evidence>
<feature type="region of interest" description="Disordered" evidence="1">
    <location>
        <begin position="24"/>
        <end position="60"/>
    </location>
</feature>
<dbReference type="Proteomes" id="UP000634136">
    <property type="component" value="Unassembled WGS sequence"/>
</dbReference>
<feature type="compositionally biased region" description="Polar residues" evidence="1">
    <location>
        <begin position="43"/>
        <end position="53"/>
    </location>
</feature>
<reference evidence="2" key="1">
    <citation type="submission" date="2020-09" db="EMBL/GenBank/DDBJ databases">
        <title>Genome-Enabled Discovery of Anthraquinone Biosynthesis in Senna tora.</title>
        <authorList>
            <person name="Kang S.-H."/>
            <person name="Pandey R.P."/>
            <person name="Lee C.-M."/>
            <person name="Sim J.-S."/>
            <person name="Jeong J.-T."/>
            <person name="Choi B.-S."/>
            <person name="Jung M."/>
            <person name="Ginzburg D."/>
            <person name="Zhao K."/>
            <person name="Won S.Y."/>
            <person name="Oh T.-J."/>
            <person name="Yu Y."/>
            <person name="Kim N.-H."/>
            <person name="Lee O.R."/>
            <person name="Lee T.-H."/>
            <person name="Bashyal P."/>
            <person name="Kim T.-S."/>
            <person name="Lee W.-H."/>
            <person name="Kawkins C."/>
            <person name="Kim C.-K."/>
            <person name="Kim J.S."/>
            <person name="Ahn B.O."/>
            <person name="Rhee S.Y."/>
            <person name="Sohng J.K."/>
        </authorList>
    </citation>
    <scope>NUCLEOTIDE SEQUENCE</scope>
    <source>
        <tissue evidence="2">Leaf</tissue>
    </source>
</reference>
<accession>A0A834TGZ4</accession>
<sequence>MRKPIVHYDKMMVIYGNDRATGQVSTTAKEKRKRSLIDETESLDTINASSEMGNQDLGDDNAITSHAMQIVQDLGENNSKKNKKLTSVTKKLNGLVRHQKTLPKKSKMETLFLRRLCKKFQFQKLKFESF</sequence>
<protein>
    <submittedName>
        <fullName evidence="2">L10-interacting MYB domain-containing protein-like</fullName>
    </submittedName>
</protein>
<dbReference type="EMBL" id="JAAIUW010000008">
    <property type="protein sequence ID" value="KAF7822013.1"/>
    <property type="molecule type" value="Genomic_DNA"/>
</dbReference>
<gene>
    <name evidence="2" type="ORF">G2W53_027468</name>
</gene>
<comment type="caution">
    <text evidence="2">The sequence shown here is derived from an EMBL/GenBank/DDBJ whole genome shotgun (WGS) entry which is preliminary data.</text>
</comment>
<dbReference type="AlphaFoldDB" id="A0A834TGZ4"/>
<proteinExistence type="predicted"/>
<keyword evidence="3" id="KW-1185">Reference proteome</keyword>
<evidence type="ECO:0000313" key="3">
    <source>
        <dbReference type="Proteomes" id="UP000634136"/>
    </source>
</evidence>
<name>A0A834TGZ4_9FABA</name>